<keyword evidence="3" id="KW-0809">Transit peptide</keyword>
<comment type="similarity">
    <text evidence="6">Belongs to the NDUFAF6 family.</text>
</comment>
<keyword evidence="5" id="KW-0472">Membrane</keyword>
<dbReference type="PANTHER" id="PTHR21181:SF13">
    <property type="entry name" value="NADH DEHYDROGENASE (UBIQUINONE) COMPLEX I, ASSEMBLY FACTOR 6"/>
    <property type="match status" value="1"/>
</dbReference>
<dbReference type="STRING" id="253628.A0A0D2AAT1"/>
<evidence type="ECO:0000256" key="2">
    <source>
        <dbReference type="ARBA" id="ARBA00022792"/>
    </source>
</evidence>
<evidence type="ECO:0000256" key="6">
    <source>
        <dbReference type="ARBA" id="ARBA00038273"/>
    </source>
</evidence>
<keyword evidence="4" id="KW-0496">Mitochondrion</keyword>
<accession>A0A0D2AAT1</accession>
<dbReference type="Pfam" id="PF00494">
    <property type="entry name" value="SQS_PSY"/>
    <property type="match status" value="2"/>
</dbReference>
<dbReference type="Proteomes" id="UP000053259">
    <property type="component" value="Unassembled WGS sequence"/>
</dbReference>
<dbReference type="OrthoDB" id="270318at2759"/>
<keyword evidence="8" id="KW-1185">Reference proteome</keyword>
<proteinExistence type="inferred from homology"/>
<evidence type="ECO:0008006" key="9">
    <source>
        <dbReference type="Google" id="ProtNLM"/>
    </source>
</evidence>
<dbReference type="Gene3D" id="1.10.600.10">
    <property type="entry name" value="Farnesyl Diphosphate Synthase"/>
    <property type="match status" value="1"/>
</dbReference>
<evidence type="ECO:0000313" key="7">
    <source>
        <dbReference type="EMBL" id="KIW03710.1"/>
    </source>
</evidence>
<dbReference type="RefSeq" id="XP_016213579.1">
    <property type="nucleotide sequence ID" value="XM_016358478.1"/>
</dbReference>
<dbReference type="GO" id="GO:0005743">
    <property type="term" value="C:mitochondrial inner membrane"/>
    <property type="evidence" value="ECO:0007669"/>
    <property type="project" value="UniProtKB-SubCell"/>
</dbReference>
<dbReference type="GeneID" id="27312996"/>
<evidence type="ECO:0000313" key="8">
    <source>
        <dbReference type="Proteomes" id="UP000053259"/>
    </source>
</evidence>
<organism evidence="7 8">
    <name type="scientific">Verruconis gallopava</name>
    <dbReference type="NCBI Taxonomy" id="253628"/>
    <lineage>
        <taxon>Eukaryota</taxon>
        <taxon>Fungi</taxon>
        <taxon>Dikarya</taxon>
        <taxon>Ascomycota</taxon>
        <taxon>Pezizomycotina</taxon>
        <taxon>Dothideomycetes</taxon>
        <taxon>Pleosporomycetidae</taxon>
        <taxon>Venturiales</taxon>
        <taxon>Sympoventuriaceae</taxon>
        <taxon>Verruconis</taxon>
    </lineage>
</organism>
<gene>
    <name evidence="7" type="ORF">PV09_05023</name>
</gene>
<dbReference type="InterPro" id="IPR002060">
    <property type="entry name" value="Squ/phyt_synthse"/>
</dbReference>
<evidence type="ECO:0000256" key="4">
    <source>
        <dbReference type="ARBA" id="ARBA00023128"/>
    </source>
</evidence>
<dbReference type="EMBL" id="KN847543">
    <property type="protein sequence ID" value="KIW03710.1"/>
    <property type="molecule type" value="Genomic_DNA"/>
</dbReference>
<name>A0A0D2AAT1_9PEZI</name>
<dbReference type="InParanoid" id="A0A0D2AAT1"/>
<evidence type="ECO:0000256" key="5">
    <source>
        <dbReference type="ARBA" id="ARBA00023136"/>
    </source>
</evidence>
<comment type="subcellular location">
    <subcellularLocation>
        <location evidence="1">Mitochondrion inner membrane</location>
    </subcellularLocation>
</comment>
<dbReference type="PANTHER" id="PTHR21181">
    <property type="match status" value="1"/>
</dbReference>
<dbReference type="SUPFAM" id="SSF48576">
    <property type="entry name" value="Terpenoid synthases"/>
    <property type="match status" value="1"/>
</dbReference>
<reference evidence="7 8" key="1">
    <citation type="submission" date="2015-01" db="EMBL/GenBank/DDBJ databases">
        <title>The Genome Sequence of Ochroconis gallopava CBS43764.</title>
        <authorList>
            <consortium name="The Broad Institute Genomics Platform"/>
            <person name="Cuomo C."/>
            <person name="de Hoog S."/>
            <person name="Gorbushina A."/>
            <person name="Stielow B."/>
            <person name="Teixiera M."/>
            <person name="Abouelleil A."/>
            <person name="Chapman S.B."/>
            <person name="Priest M."/>
            <person name="Young S.K."/>
            <person name="Wortman J."/>
            <person name="Nusbaum C."/>
            <person name="Birren B."/>
        </authorList>
    </citation>
    <scope>NUCLEOTIDE SEQUENCE [LARGE SCALE GENOMIC DNA]</scope>
    <source>
        <strain evidence="7 8">CBS 43764</strain>
    </source>
</reference>
<evidence type="ECO:0000256" key="3">
    <source>
        <dbReference type="ARBA" id="ARBA00022946"/>
    </source>
</evidence>
<dbReference type="InterPro" id="IPR008949">
    <property type="entry name" value="Isoprenoid_synthase_dom_sf"/>
</dbReference>
<dbReference type="VEuPathDB" id="FungiDB:PV09_05023"/>
<dbReference type="GO" id="GO:0032981">
    <property type="term" value="P:mitochondrial respiratory chain complex I assembly"/>
    <property type="evidence" value="ECO:0007669"/>
    <property type="project" value="TreeGrafter"/>
</dbReference>
<sequence length="374" mass="41538">MLGSGRATISRNVSRCARRCYSTASQQEIERARAYCLSLLKKYDHPSYVLQAFIPTSAKDAYLALRAFNVDVARVADTTSHPSIGAMRMQFWRDVVSESLAGTPRKEPTAILLASAAEDLQRRSSGRVKLSKNWLHRIVNTREQYLGNPPYPTLESLESYAENTYSTLLYLTLQALPMQSLVADHVASHIGKATGIATVLRGLPLIAFPPPPPTHHTSNAKGGPMSNPPQGAVLLPLDIMARTGVQEERVLREGPAAPGLSDAVFEVATRANDHLITAREMLKNLRAGKDAGHEFEHIDDGEHGYGDTVQERSTDRQLADVNRAFGVLMGPALTTRLFLEKLEKANFDIFDDKLRKSDWKFPIRAYWAFTRKEI</sequence>
<evidence type="ECO:0000256" key="1">
    <source>
        <dbReference type="ARBA" id="ARBA00004273"/>
    </source>
</evidence>
<keyword evidence="2" id="KW-0999">Mitochondrion inner membrane</keyword>
<dbReference type="AlphaFoldDB" id="A0A0D2AAT1"/>
<protein>
    <recommendedName>
        <fullName evidence="9">Squalene/phytoene synthase</fullName>
    </recommendedName>
</protein>